<dbReference type="PRINTS" id="PR00344">
    <property type="entry name" value="BCTRLSENSOR"/>
</dbReference>
<dbReference type="EC" id="2.7.13.3" evidence="2"/>
<keyword evidence="8" id="KW-0902">Two-component regulatory system</keyword>
<dbReference type="SUPFAM" id="SSF55874">
    <property type="entry name" value="ATPase domain of HSP90 chaperone/DNA topoisomerase II/histidine kinase"/>
    <property type="match status" value="1"/>
</dbReference>
<evidence type="ECO:0000256" key="2">
    <source>
        <dbReference type="ARBA" id="ARBA00012438"/>
    </source>
</evidence>
<dbReference type="PANTHER" id="PTHR43065:SF46">
    <property type="entry name" value="C4-DICARBOXYLATE TRANSPORT SENSOR PROTEIN DCTB"/>
    <property type="match status" value="1"/>
</dbReference>
<dbReference type="InterPro" id="IPR036890">
    <property type="entry name" value="HATPase_C_sf"/>
</dbReference>
<dbReference type="EMBL" id="PDOE01000001">
    <property type="protein sequence ID" value="RKL68621.1"/>
    <property type="molecule type" value="Genomic_DNA"/>
</dbReference>
<dbReference type="OrthoDB" id="9759607at2"/>
<evidence type="ECO:0000256" key="4">
    <source>
        <dbReference type="ARBA" id="ARBA00022679"/>
    </source>
</evidence>
<name>A0A3A9KDR0_9BACI</name>
<proteinExistence type="predicted"/>
<sequence length="344" mass="39779">MPLKSLENKLDMIEVLKNMSEACYFLNSDYEFVFINKAAEPYLKELFFERTKEELIGTKVCDVNPKYIDTEIDTIYHKAYEEQKPQVFEMISEYSKFWFEVKLFPNINGIFVTFSDITDRKEREKQKQRYEKLNLIGVMAAGVAHEVRNPMTTVKGFLQLMAENEELKKHKPIFDLMIYEVNRVNDILTEFLDIAKDKPEKLEEYNLNELIKSILPLLETRALKEGKSVDLHLSNIADLLIDKNEIRQLLLNLINNSLDAMNAGKKVQIMTYEEKNKIVLSIMDEGKGIPSDIIEDITIPFVTTKDKGTGLGIPICFSIAKRNNAKIDYTSSPEGTTFNIRFSK</sequence>
<comment type="catalytic activity">
    <reaction evidence="1">
        <text>ATP + protein L-histidine = ADP + protein N-phospho-L-histidine.</text>
        <dbReference type="EC" id="2.7.13.3"/>
    </reaction>
</comment>
<dbReference type="GO" id="GO:0005524">
    <property type="term" value="F:ATP binding"/>
    <property type="evidence" value="ECO:0007669"/>
    <property type="project" value="UniProtKB-KW"/>
</dbReference>
<dbReference type="SMART" id="SM00388">
    <property type="entry name" value="HisKA"/>
    <property type="match status" value="1"/>
</dbReference>
<keyword evidence="3" id="KW-0597">Phosphoprotein</keyword>
<dbReference type="PANTHER" id="PTHR43065">
    <property type="entry name" value="SENSOR HISTIDINE KINASE"/>
    <property type="match status" value="1"/>
</dbReference>
<organism evidence="10 11">
    <name type="scientific">Salipaludibacillus neizhouensis</name>
    <dbReference type="NCBI Taxonomy" id="885475"/>
    <lineage>
        <taxon>Bacteria</taxon>
        <taxon>Bacillati</taxon>
        <taxon>Bacillota</taxon>
        <taxon>Bacilli</taxon>
        <taxon>Bacillales</taxon>
        <taxon>Bacillaceae</taxon>
    </lineage>
</organism>
<evidence type="ECO:0000256" key="5">
    <source>
        <dbReference type="ARBA" id="ARBA00022741"/>
    </source>
</evidence>
<dbReference type="InterPro" id="IPR004358">
    <property type="entry name" value="Sig_transdc_His_kin-like_C"/>
</dbReference>
<dbReference type="InterPro" id="IPR003661">
    <property type="entry name" value="HisK_dim/P_dom"/>
</dbReference>
<keyword evidence="4" id="KW-0808">Transferase</keyword>
<dbReference type="Pfam" id="PF08448">
    <property type="entry name" value="PAS_4"/>
    <property type="match status" value="1"/>
</dbReference>
<evidence type="ECO:0000313" key="10">
    <source>
        <dbReference type="EMBL" id="RKL68621.1"/>
    </source>
</evidence>
<dbReference type="SUPFAM" id="SSF55785">
    <property type="entry name" value="PYP-like sensor domain (PAS domain)"/>
    <property type="match status" value="1"/>
</dbReference>
<dbReference type="SMART" id="SM00387">
    <property type="entry name" value="HATPase_c"/>
    <property type="match status" value="1"/>
</dbReference>
<evidence type="ECO:0000259" key="9">
    <source>
        <dbReference type="PROSITE" id="PS50109"/>
    </source>
</evidence>
<reference evidence="10 11" key="1">
    <citation type="submission" date="2017-10" db="EMBL/GenBank/DDBJ databases">
        <title>Bacillus sp. nov., a halophilic bacterium isolated from a Keqin Lake.</title>
        <authorList>
            <person name="Wang H."/>
        </authorList>
    </citation>
    <scope>NUCLEOTIDE SEQUENCE [LARGE SCALE GENOMIC DNA]</scope>
    <source>
        <strain evidence="10 11">KCTC 13187</strain>
    </source>
</reference>
<dbReference type="Proteomes" id="UP000281498">
    <property type="component" value="Unassembled WGS sequence"/>
</dbReference>
<dbReference type="Pfam" id="PF02518">
    <property type="entry name" value="HATPase_c"/>
    <property type="match status" value="1"/>
</dbReference>
<dbReference type="Gene3D" id="3.30.450.20">
    <property type="entry name" value="PAS domain"/>
    <property type="match status" value="1"/>
</dbReference>
<comment type="caution">
    <text evidence="10">The sequence shown here is derived from an EMBL/GenBank/DDBJ whole genome shotgun (WGS) entry which is preliminary data.</text>
</comment>
<dbReference type="CDD" id="cd00075">
    <property type="entry name" value="HATPase"/>
    <property type="match status" value="1"/>
</dbReference>
<dbReference type="Pfam" id="PF00512">
    <property type="entry name" value="HisKA"/>
    <property type="match status" value="1"/>
</dbReference>
<dbReference type="AlphaFoldDB" id="A0A3A9KDR0"/>
<evidence type="ECO:0000256" key="8">
    <source>
        <dbReference type="ARBA" id="ARBA00023012"/>
    </source>
</evidence>
<dbReference type="SUPFAM" id="SSF47384">
    <property type="entry name" value="Homodimeric domain of signal transducing histidine kinase"/>
    <property type="match status" value="1"/>
</dbReference>
<keyword evidence="7" id="KW-0067">ATP-binding</keyword>
<dbReference type="InterPro" id="IPR005467">
    <property type="entry name" value="His_kinase_dom"/>
</dbReference>
<evidence type="ECO:0000256" key="3">
    <source>
        <dbReference type="ARBA" id="ARBA00022553"/>
    </source>
</evidence>
<dbReference type="InterPro" id="IPR035965">
    <property type="entry name" value="PAS-like_dom_sf"/>
</dbReference>
<dbReference type="Gene3D" id="1.10.287.130">
    <property type="match status" value="1"/>
</dbReference>
<accession>A0A3A9KDR0</accession>
<feature type="domain" description="Histidine kinase" evidence="9">
    <location>
        <begin position="142"/>
        <end position="344"/>
    </location>
</feature>
<keyword evidence="5" id="KW-0547">Nucleotide-binding</keyword>
<keyword evidence="11" id="KW-1185">Reference proteome</keyword>
<evidence type="ECO:0000256" key="7">
    <source>
        <dbReference type="ARBA" id="ARBA00022840"/>
    </source>
</evidence>
<dbReference type="GO" id="GO:0000155">
    <property type="term" value="F:phosphorelay sensor kinase activity"/>
    <property type="evidence" value="ECO:0007669"/>
    <property type="project" value="InterPro"/>
</dbReference>
<dbReference type="InterPro" id="IPR013656">
    <property type="entry name" value="PAS_4"/>
</dbReference>
<dbReference type="InterPro" id="IPR003594">
    <property type="entry name" value="HATPase_dom"/>
</dbReference>
<dbReference type="RefSeq" id="WP_110936739.1">
    <property type="nucleotide sequence ID" value="NZ_KZ614146.1"/>
</dbReference>
<evidence type="ECO:0000256" key="1">
    <source>
        <dbReference type="ARBA" id="ARBA00000085"/>
    </source>
</evidence>
<keyword evidence="6 10" id="KW-0418">Kinase</keyword>
<dbReference type="Gene3D" id="3.30.565.10">
    <property type="entry name" value="Histidine kinase-like ATPase, C-terminal domain"/>
    <property type="match status" value="1"/>
</dbReference>
<evidence type="ECO:0000313" key="11">
    <source>
        <dbReference type="Proteomes" id="UP000281498"/>
    </source>
</evidence>
<dbReference type="CDD" id="cd00082">
    <property type="entry name" value="HisKA"/>
    <property type="match status" value="1"/>
</dbReference>
<dbReference type="PROSITE" id="PS50109">
    <property type="entry name" value="HIS_KIN"/>
    <property type="match status" value="1"/>
</dbReference>
<gene>
    <name evidence="10" type="ORF">CR203_00785</name>
</gene>
<dbReference type="InterPro" id="IPR036097">
    <property type="entry name" value="HisK_dim/P_sf"/>
</dbReference>
<protein>
    <recommendedName>
        <fullName evidence="2">histidine kinase</fullName>
        <ecNumber evidence="2">2.7.13.3</ecNumber>
    </recommendedName>
</protein>
<evidence type="ECO:0000256" key="6">
    <source>
        <dbReference type="ARBA" id="ARBA00022777"/>
    </source>
</evidence>